<feature type="compositionally biased region" description="Basic and acidic residues" evidence="1">
    <location>
        <begin position="266"/>
        <end position="277"/>
    </location>
</feature>
<reference evidence="2 3" key="1">
    <citation type="submission" date="2016-04" db="EMBL/GenBank/DDBJ databases">
        <title>A degradative enzymes factory behind the ericoid mycorrhizal symbiosis.</title>
        <authorList>
            <consortium name="DOE Joint Genome Institute"/>
            <person name="Martino E."/>
            <person name="Morin E."/>
            <person name="Grelet G."/>
            <person name="Kuo A."/>
            <person name="Kohler A."/>
            <person name="Daghino S."/>
            <person name="Barry K."/>
            <person name="Choi C."/>
            <person name="Cichocki N."/>
            <person name="Clum A."/>
            <person name="Copeland A."/>
            <person name="Hainaut M."/>
            <person name="Haridas S."/>
            <person name="Labutti K."/>
            <person name="Lindquist E."/>
            <person name="Lipzen A."/>
            <person name="Khouja H.-R."/>
            <person name="Murat C."/>
            <person name="Ohm R."/>
            <person name="Olson A."/>
            <person name="Spatafora J."/>
            <person name="Veneault-Fourrey C."/>
            <person name="Henrissat B."/>
            <person name="Grigoriev I."/>
            <person name="Martin F."/>
            <person name="Perotto S."/>
        </authorList>
    </citation>
    <scope>NUCLEOTIDE SEQUENCE [LARGE SCALE GENOMIC DNA]</scope>
    <source>
        <strain evidence="2 3">F</strain>
    </source>
</reference>
<dbReference type="Proteomes" id="UP000235786">
    <property type="component" value="Unassembled WGS sequence"/>
</dbReference>
<name>A0A2J6RUX1_HYAVF</name>
<evidence type="ECO:0000313" key="3">
    <source>
        <dbReference type="Proteomes" id="UP000235786"/>
    </source>
</evidence>
<protein>
    <submittedName>
        <fullName evidence="2">Uncharacterized protein</fullName>
    </submittedName>
</protein>
<proteinExistence type="predicted"/>
<gene>
    <name evidence="2" type="ORF">L207DRAFT_527239</name>
</gene>
<sequence>MERALECKFIEVPAVNLGKVLALSLSGLQLLASHNPKKHDLENITLAFLFLQPPTSPTIVGPLYDEDSLIKRLHEKREAAKAKLTRKKPRMRLRIYCCSCEKQHGVETECENQHGMETDVACSSCGHWRCVVCLDHTATISHALSGWVIVMYDNSNAPEVSAIMVRSKNKFDPDASFLQLLLHLILTVEEQFPQLLPNSSTTLNWQVSLQYGGSEQKNLELFGYFNMQVQFCQDTYESAVNSLFRFRDYSAEIGVTKEMLEKVKDTVKEMGKEKDANHSSSHFEGGRSPTESHIDEEN</sequence>
<dbReference type="AlphaFoldDB" id="A0A2J6RUX1"/>
<organism evidence="2 3">
    <name type="scientific">Hyaloscypha variabilis (strain UAMH 11265 / GT02V1 / F)</name>
    <name type="common">Meliniomyces variabilis</name>
    <dbReference type="NCBI Taxonomy" id="1149755"/>
    <lineage>
        <taxon>Eukaryota</taxon>
        <taxon>Fungi</taxon>
        <taxon>Dikarya</taxon>
        <taxon>Ascomycota</taxon>
        <taxon>Pezizomycotina</taxon>
        <taxon>Leotiomycetes</taxon>
        <taxon>Helotiales</taxon>
        <taxon>Hyaloscyphaceae</taxon>
        <taxon>Hyaloscypha</taxon>
        <taxon>Hyaloscypha variabilis</taxon>
    </lineage>
</organism>
<evidence type="ECO:0000313" key="2">
    <source>
        <dbReference type="EMBL" id="PMD42317.1"/>
    </source>
</evidence>
<evidence type="ECO:0000256" key="1">
    <source>
        <dbReference type="SAM" id="MobiDB-lite"/>
    </source>
</evidence>
<keyword evidence="3" id="KW-1185">Reference proteome</keyword>
<dbReference type="EMBL" id="KZ613943">
    <property type="protein sequence ID" value="PMD42317.1"/>
    <property type="molecule type" value="Genomic_DNA"/>
</dbReference>
<feature type="region of interest" description="Disordered" evidence="1">
    <location>
        <begin position="266"/>
        <end position="298"/>
    </location>
</feature>
<accession>A0A2J6RUX1</accession>